<evidence type="ECO:0000313" key="2">
    <source>
        <dbReference type="EMBL" id="NJB67740.1"/>
    </source>
</evidence>
<reference evidence="2 3" key="1">
    <citation type="submission" date="2020-03" db="EMBL/GenBank/DDBJ databases">
        <title>Genomic Encyclopedia of Type Strains, Phase IV (KMG-IV): sequencing the most valuable type-strain genomes for metagenomic binning, comparative biology and taxonomic classification.</title>
        <authorList>
            <person name="Goeker M."/>
        </authorList>
    </citation>
    <scope>NUCLEOTIDE SEQUENCE [LARGE SCALE GENOMIC DNA]</scope>
    <source>
        <strain evidence="2 3">DSM 24233</strain>
    </source>
</reference>
<feature type="chain" id="PRO_5032285289" description="DUF3568 family protein" evidence="1">
    <location>
        <begin position="20"/>
        <end position="128"/>
    </location>
</feature>
<keyword evidence="1" id="KW-0732">Signal</keyword>
<sequence length="128" mass="13885">MRKSALIVLALCAAMLVPAGCGKGPVPEGASYSFTFGKLASEEPGTVTELHAAVLKALKTLELPVAFNKKDNLVAVIQTFTSEGESIQITIHYRSVDVSELRFESDDRVDVYKLSGLLEEIRKNMSVI</sequence>
<organism evidence="2 3">
    <name type="scientific">Desulfobaculum xiamenense</name>
    <dbReference type="NCBI Taxonomy" id="995050"/>
    <lineage>
        <taxon>Bacteria</taxon>
        <taxon>Pseudomonadati</taxon>
        <taxon>Thermodesulfobacteriota</taxon>
        <taxon>Desulfovibrionia</taxon>
        <taxon>Desulfovibrionales</taxon>
        <taxon>Desulfovibrionaceae</taxon>
        <taxon>Desulfobaculum</taxon>
    </lineage>
</organism>
<evidence type="ECO:0000313" key="3">
    <source>
        <dbReference type="Proteomes" id="UP000580856"/>
    </source>
</evidence>
<dbReference type="Pfam" id="PF12092">
    <property type="entry name" value="DUF3568"/>
    <property type="match status" value="1"/>
</dbReference>
<dbReference type="EMBL" id="JAATJA010000001">
    <property type="protein sequence ID" value="NJB67740.1"/>
    <property type="molecule type" value="Genomic_DNA"/>
</dbReference>
<dbReference type="AlphaFoldDB" id="A0A846QL12"/>
<feature type="signal peptide" evidence="1">
    <location>
        <begin position="1"/>
        <end position="19"/>
    </location>
</feature>
<protein>
    <recommendedName>
        <fullName evidence="4">DUF3568 family protein</fullName>
    </recommendedName>
</protein>
<dbReference type="Proteomes" id="UP000580856">
    <property type="component" value="Unassembled WGS sequence"/>
</dbReference>
<keyword evidence="3" id="KW-1185">Reference proteome</keyword>
<dbReference type="InterPro" id="IPR021952">
    <property type="entry name" value="Flpp3-like"/>
</dbReference>
<gene>
    <name evidence="2" type="ORF">GGQ74_001380</name>
</gene>
<dbReference type="RefSeq" id="WP_167940771.1">
    <property type="nucleotide sequence ID" value="NZ_JAATJA010000001.1"/>
</dbReference>
<evidence type="ECO:0000256" key="1">
    <source>
        <dbReference type="SAM" id="SignalP"/>
    </source>
</evidence>
<evidence type="ECO:0008006" key="4">
    <source>
        <dbReference type="Google" id="ProtNLM"/>
    </source>
</evidence>
<comment type="caution">
    <text evidence="2">The sequence shown here is derived from an EMBL/GenBank/DDBJ whole genome shotgun (WGS) entry which is preliminary data.</text>
</comment>
<name>A0A846QL12_9BACT</name>
<proteinExistence type="predicted"/>
<accession>A0A846QL12</accession>